<evidence type="ECO:0000313" key="1">
    <source>
        <dbReference type="EMBL" id="CAB3768083.1"/>
    </source>
</evidence>
<accession>A0A6J5EPJ7</accession>
<protein>
    <submittedName>
        <fullName evidence="1">Uncharacterized protein</fullName>
    </submittedName>
</protein>
<reference evidence="1 2" key="1">
    <citation type="submission" date="2020-04" db="EMBL/GenBank/DDBJ databases">
        <authorList>
            <person name="De Canck E."/>
        </authorList>
    </citation>
    <scope>NUCLEOTIDE SEQUENCE [LARGE SCALE GENOMIC DNA]</scope>
    <source>
        <strain evidence="1 2">LMG 29739</strain>
    </source>
</reference>
<name>A0A6J5EPJ7_9BURK</name>
<dbReference type="EMBL" id="CADIKF010000055">
    <property type="protein sequence ID" value="CAB3768083.1"/>
    <property type="molecule type" value="Genomic_DNA"/>
</dbReference>
<gene>
    <name evidence="1" type="ORF">LMG29739_05229</name>
</gene>
<sequence length="580" mass="63444">MTAHLFQILPSGEAPHSADAAFSSLGHADGARPVLQDFAAIKQFFATHPLEESDLYGFFPADFQHKTGLTGDAVKAFIRDNAGHDAYTFSSRVPLETCYLNVFDQAEQTLPGFIDAASVWLKSLPLDLDLGTLPMDARSTVYGHHIVAKPSFWQTWFAIADQLSQQIEDENAPLRKQLDALRTAGGEADAKRMLFERIASLVLELCPDVDVCACAAPLTQQISATESTYHHQLSLLRECKAGYGKTLDRQYLNNFLQLRNAVLNDSTGTLPARAAAANAATAAASLAATHAPASVAGAPAISTETAAAALTPAGDLLYVCFTHVPLQFEFPSFVSTLYMGAAQGPGKVNLRDLAPEWEPHHPILGAVAGSFALKNYIVKHELELRHVGICQYRKFVSNRRFSHTPASNYPVMDTVAREAIDVQMLTDLMAPGDRDFVLGRLGVVEGGYFTQYKNAHVAEDFLRFTAAAVELGVLSRDDVMPFFAQSAFMPGGIEAGVFPAGYWVQTIGAIERVVRACIAQFPLRRYGYQSRAWAFCAERLGSFLLLRHLIATYGLDWEKRTSGYLNLVTETEQAIYQPGR</sequence>
<evidence type="ECO:0000313" key="2">
    <source>
        <dbReference type="Proteomes" id="UP000494329"/>
    </source>
</evidence>
<dbReference type="RefSeq" id="WP_175114369.1">
    <property type="nucleotide sequence ID" value="NZ_CADIKF010000055.1"/>
</dbReference>
<dbReference type="AlphaFoldDB" id="A0A6J5EPJ7"/>
<dbReference type="Proteomes" id="UP000494329">
    <property type="component" value="Unassembled WGS sequence"/>
</dbReference>
<keyword evidence="2" id="KW-1185">Reference proteome</keyword>
<proteinExistence type="predicted"/>
<organism evidence="1 2">
    <name type="scientific">Paraburkholderia solisilvae</name>
    <dbReference type="NCBI Taxonomy" id="624376"/>
    <lineage>
        <taxon>Bacteria</taxon>
        <taxon>Pseudomonadati</taxon>
        <taxon>Pseudomonadota</taxon>
        <taxon>Betaproteobacteria</taxon>
        <taxon>Burkholderiales</taxon>
        <taxon>Burkholderiaceae</taxon>
        <taxon>Paraburkholderia</taxon>
    </lineage>
</organism>